<proteinExistence type="inferred from homology"/>
<name>A0A3R5VXG8_9FIRM</name>
<dbReference type="InterPro" id="IPR001509">
    <property type="entry name" value="Epimerase_deHydtase"/>
</dbReference>
<dbReference type="Pfam" id="PF01370">
    <property type="entry name" value="Epimerase"/>
    <property type="match status" value="1"/>
</dbReference>
<dbReference type="SUPFAM" id="SSF51735">
    <property type="entry name" value="NAD(P)-binding Rossmann-fold domains"/>
    <property type="match status" value="1"/>
</dbReference>
<dbReference type="Gene3D" id="3.90.25.10">
    <property type="entry name" value="UDP-galactose 4-epimerase, domain 1"/>
    <property type="match status" value="1"/>
</dbReference>
<organism evidence="3 4">
    <name type="scientific">Roseburia inulinivorans</name>
    <dbReference type="NCBI Taxonomy" id="360807"/>
    <lineage>
        <taxon>Bacteria</taxon>
        <taxon>Bacillati</taxon>
        <taxon>Bacillota</taxon>
        <taxon>Clostridia</taxon>
        <taxon>Lachnospirales</taxon>
        <taxon>Lachnospiraceae</taxon>
        <taxon>Roseburia</taxon>
    </lineage>
</organism>
<evidence type="ECO:0000313" key="3">
    <source>
        <dbReference type="EMBL" id="RGQ45332.1"/>
    </source>
</evidence>
<dbReference type="AlphaFoldDB" id="A0A3R5VXG8"/>
<evidence type="ECO:0000256" key="1">
    <source>
        <dbReference type="ARBA" id="ARBA00007637"/>
    </source>
</evidence>
<dbReference type="Gene3D" id="3.40.50.720">
    <property type="entry name" value="NAD(P)-binding Rossmann-like Domain"/>
    <property type="match status" value="1"/>
</dbReference>
<gene>
    <name evidence="3" type="ORF">DWY96_15545</name>
</gene>
<comment type="caution">
    <text evidence="3">The sequence shown here is derived from an EMBL/GenBank/DDBJ whole genome shotgun (WGS) entry which is preliminary data.</text>
</comment>
<dbReference type="EMBL" id="QRTF01000047">
    <property type="protein sequence ID" value="RGQ45332.1"/>
    <property type="molecule type" value="Genomic_DNA"/>
</dbReference>
<protein>
    <submittedName>
        <fullName evidence="3">NAD-dependent epimerase/dehydratase family protein</fullName>
    </submittedName>
</protein>
<accession>A0A3R5VXG8</accession>
<feature type="domain" description="NAD-dependent epimerase/dehydratase" evidence="2">
    <location>
        <begin position="6"/>
        <end position="232"/>
    </location>
</feature>
<dbReference type="PANTHER" id="PTHR43000">
    <property type="entry name" value="DTDP-D-GLUCOSE 4,6-DEHYDRATASE-RELATED"/>
    <property type="match status" value="1"/>
</dbReference>
<dbReference type="Proteomes" id="UP000283738">
    <property type="component" value="Unassembled WGS sequence"/>
</dbReference>
<evidence type="ECO:0000313" key="4">
    <source>
        <dbReference type="Proteomes" id="UP000283738"/>
    </source>
</evidence>
<dbReference type="InterPro" id="IPR036291">
    <property type="entry name" value="NAD(P)-bd_dom_sf"/>
</dbReference>
<evidence type="ECO:0000259" key="2">
    <source>
        <dbReference type="Pfam" id="PF01370"/>
    </source>
</evidence>
<reference evidence="3 4" key="1">
    <citation type="submission" date="2018-08" db="EMBL/GenBank/DDBJ databases">
        <title>A genome reference for cultivated species of the human gut microbiota.</title>
        <authorList>
            <person name="Zou Y."/>
            <person name="Xue W."/>
            <person name="Luo G."/>
        </authorList>
    </citation>
    <scope>NUCLEOTIDE SEQUENCE [LARGE SCALE GENOMIC DNA]</scope>
    <source>
        <strain evidence="3 4">AF28-15</strain>
    </source>
</reference>
<dbReference type="RefSeq" id="WP_118111987.1">
    <property type="nucleotide sequence ID" value="NZ_QRTF01000047.1"/>
</dbReference>
<sequence>MKMRKILVLGGNGFLGRNLCNHLVAMGEDVYSFDMSLPEIGNPEIHYIEGDFFDDYTLKKIIEGMDVIFHAICTLNPGNSNEKCILGYERDFVQTAKLCSFIKDTECRMIFFSSGGTVYGNQVEQPIKETAVPVPINHYGNLKLCIENTIRTFNFQMKKNMLVARISNPYGPGQDYHKGVGFIDAAIKRSLHHETIEIWGDGNIIRDYIFIDDVCKMLYSLIDYHGDIEVFNLSSNTGTSQNDVINILNKIIPHVQVKYLPARPVDAKKIVLDNTRIQSICNLQMVSLEDGIRRYYDYIQQRKQ</sequence>
<comment type="similarity">
    <text evidence="1">Belongs to the NAD(P)-dependent epimerase/dehydratase family.</text>
</comment>